<feature type="region of interest" description="Disordered" evidence="1">
    <location>
        <begin position="47"/>
        <end position="106"/>
    </location>
</feature>
<dbReference type="Proteomes" id="UP000436088">
    <property type="component" value="Unassembled WGS sequence"/>
</dbReference>
<protein>
    <submittedName>
        <fullName evidence="2">EMB1703 protein</fullName>
    </submittedName>
</protein>
<gene>
    <name evidence="2" type="ORF">F3Y22_tig00110622pilonHSYRG00059</name>
</gene>
<dbReference type="EMBL" id="VEPZ02001052">
    <property type="protein sequence ID" value="KAE8697263.1"/>
    <property type="molecule type" value="Genomic_DNA"/>
</dbReference>
<dbReference type="AlphaFoldDB" id="A0A6A2ZZU5"/>
<evidence type="ECO:0000313" key="3">
    <source>
        <dbReference type="Proteomes" id="UP000436088"/>
    </source>
</evidence>
<name>A0A6A2ZZU5_HIBSY</name>
<feature type="compositionally biased region" description="Polar residues" evidence="1">
    <location>
        <begin position="424"/>
        <end position="435"/>
    </location>
</feature>
<dbReference type="PANTHER" id="PTHR34962:SF1">
    <property type="entry name" value="EMBRYO DEFECTIVE 1703-RELATED"/>
    <property type="match status" value="1"/>
</dbReference>
<proteinExistence type="predicted"/>
<accession>A0A6A2ZZU5</accession>
<organism evidence="2 3">
    <name type="scientific">Hibiscus syriacus</name>
    <name type="common">Rose of Sharon</name>
    <dbReference type="NCBI Taxonomy" id="106335"/>
    <lineage>
        <taxon>Eukaryota</taxon>
        <taxon>Viridiplantae</taxon>
        <taxon>Streptophyta</taxon>
        <taxon>Embryophyta</taxon>
        <taxon>Tracheophyta</taxon>
        <taxon>Spermatophyta</taxon>
        <taxon>Magnoliopsida</taxon>
        <taxon>eudicotyledons</taxon>
        <taxon>Gunneridae</taxon>
        <taxon>Pentapetalae</taxon>
        <taxon>rosids</taxon>
        <taxon>malvids</taxon>
        <taxon>Malvales</taxon>
        <taxon>Malvaceae</taxon>
        <taxon>Malvoideae</taxon>
        <taxon>Hibiscus</taxon>
    </lineage>
</organism>
<feature type="compositionally biased region" description="Basic and acidic residues" evidence="1">
    <location>
        <begin position="402"/>
        <end position="414"/>
    </location>
</feature>
<keyword evidence="3" id="KW-1185">Reference proteome</keyword>
<reference evidence="2" key="1">
    <citation type="submission" date="2019-09" db="EMBL/GenBank/DDBJ databases">
        <title>Draft genome information of white flower Hibiscus syriacus.</title>
        <authorList>
            <person name="Kim Y.-M."/>
        </authorList>
    </citation>
    <scope>NUCLEOTIDE SEQUENCE [LARGE SCALE GENOMIC DNA]</scope>
    <source>
        <strain evidence="2">YM2019G1</strain>
    </source>
</reference>
<dbReference type="PANTHER" id="PTHR34962">
    <property type="entry name" value="EMBRYO DEFECTIVE 1703-RELATED"/>
    <property type="match status" value="1"/>
</dbReference>
<evidence type="ECO:0000256" key="1">
    <source>
        <dbReference type="SAM" id="MobiDB-lite"/>
    </source>
</evidence>
<comment type="caution">
    <text evidence="2">The sequence shown here is derived from an EMBL/GenBank/DDBJ whole genome shotgun (WGS) entry which is preliminary data.</text>
</comment>
<feature type="compositionally biased region" description="Basic residues" evidence="1">
    <location>
        <begin position="47"/>
        <end position="56"/>
    </location>
</feature>
<feature type="region of interest" description="Disordered" evidence="1">
    <location>
        <begin position="402"/>
        <end position="445"/>
    </location>
</feature>
<sequence>MGCLNSLALLRAVWDVIIQEWKTMLTGRGDGTLGEIQAILQTHFGRKTSRRNSLRKKLTDHQKVRQNPTPLNPVTDIQNPNDSLEKFENLSSGSTKQSDVDNDAGELKSKRLGESVLLSKLENWLDQYKKDAEFWGIGSGPVFTVSQDVEGNVKGVRVHEDEILKRLELEDMKKVNSRILYAKNLAREMETGENVIPRTSSVAKFVVSKEESGFMSGIRGVILHPGFIPKLSSVGTLLLGGLIIVWASKLFVSGKRAAEYTPLEKEMMRRKIRPRLDKRELMNNILKAKAATDKLALLDSSGSQSSKSRDFEGKIEEIKWMAKKARETEAREQSGVGKEEKEVQAANKEFSDEMEPAEEDGKDCMIFLSNPSIEEDFIQAKGNHNPNGVDSLDSRVRQVIDASSGDKESMLNKENDEECKENVHQQPLSSSQKCTGKSKEQGRSAKTENWIENNFMRLNLYLKRLEMDLEKITWLLGRKLVRENELSGRDPFYLMDAEEKLAFFQGLEKKVEKENEKLSHLHEWLHSNIEILIMEQHRFMTYDSKSGILLQAYIEVNDTMLLIKSLVFLLDGISLHDPPEKIIPRWKGPPLEKSPEFLSNFQEQRKALFNGKVDKKDSKILSKAVMVLSNLDLDRWITEKEIQEAADLMKKLPERNKKFMEKKLNKLKREMKLFGPQAVVSKYQEYAEDKEEDYLWWLDLPQYCVLNYTFENDDQRIGFYALEMAADLELEPKPHHVIAFEDAGDCKFKEYKLSTDLITENRPKKHLEVTDAFREAKANGFGVTVIRKGELRLNVDQTLEEVEEEICEIGSKIYHDKIMRERSVDISSLMKGMLGVGDKPRRR</sequence>
<evidence type="ECO:0000313" key="2">
    <source>
        <dbReference type="EMBL" id="KAE8697263.1"/>
    </source>
</evidence>